<keyword evidence="7" id="KW-0472">Membrane</keyword>
<keyword evidence="7" id="KW-1003">Cell membrane</keyword>
<evidence type="ECO:0000259" key="8">
    <source>
        <dbReference type="Pfam" id="PF04413"/>
    </source>
</evidence>
<dbReference type="InterPro" id="IPR038107">
    <property type="entry name" value="Glycos_transf_N_sf"/>
</dbReference>
<dbReference type="Proteomes" id="UP001629214">
    <property type="component" value="Unassembled WGS sequence"/>
</dbReference>
<dbReference type="Gene3D" id="3.40.50.2000">
    <property type="entry name" value="Glycogen Phosphorylase B"/>
    <property type="match status" value="1"/>
</dbReference>
<gene>
    <name evidence="9" type="primary">waaA</name>
    <name evidence="9" type="ORF">PQR63_11950</name>
</gene>
<feature type="domain" description="3-deoxy-D-manno-octulosonic-acid transferase N-terminal" evidence="8">
    <location>
        <begin position="33"/>
        <end position="214"/>
    </location>
</feature>
<comment type="function">
    <text evidence="7">Involved in lipopolysaccharide (LPS) biosynthesis. Catalyzes the transfer of 3-deoxy-D-manno-octulosonate (Kdo) residue(s) from CMP-Kdo to lipid IV(A), the tetraacyldisaccharide-1,4'-bisphosphate precursor of lipid A.</text>
</comment>
<evidence type="ECO:0000256" key="5">
    <source>
        <dbReference type="ARBA" id="ARBA00031445"/>
    </source>
</evidence>
<evidence type="ECO:0000256" key="3">
    <source>
        <dbReference type="ARBA" id="ARBA00019077"/>
    </source>
</evidence>
<keyword evidence="7" id="KW-0448">Lipopolysaccharide biosynthesis</keyword>
<keyword evidence="10" id="KW-1185">Reference proteome</keyword>
<accession>A0ABW8Z7U1</accession>
<comment type="subcellular location">
    <subcellularLocation>
        <location evidence="7">Cell membrane</location>
    </subcellularLocation>
</comment>
<comment type="pathway">
    <text evidence="1 7">Bacterial outer membrane biogenesis; LPS core biosynthesis.</text>
</comment>
<evidence type="ECO:0000256" key="6">
    <source>
        <dbReference type="ARBA" id="ARBA00049183"/>
    </source>
</evidence>
<dbReference type="GO" id="GO:0043842">
    <property type="term" value="F:Kdo transferase activity"/>
    <property type="evidence" value="ECO:0007669"/>
    <property type="project" value="UniProtKB-EC"/>
</dbReference>
<keyword evidence="9" id="KW-0328">Glycosyltransferase</keyword>
<dbReference type="Pfam" id="PF04413">
    <property type="entry name" value="Glycos_transf_N"/>
    <property type="match status" value="1"/>
</dbReference>
<dbReference type="NCBIfam" id="NF004386">
    <property type="entry name" value="PRK05749.1-2"/>
    <property type="match status" value="1"/>
</dbReference>
<dbReference type="Gene3D" id="3.40.50.11720">
    <property type="entry name" value="3-Deoxy-D-manno-octulosonic-acid transferase, N-terminal domain"/>
    <property type="match status" value="1"/>
</dbReference>
<comment type="caution">
    <text evidence="9">The sequence shown here is derived from an EMBL/GenBank/DDBJ whole genome shotgun (WGS) entry which is preliminary data.</text>
</comment>
<keyword evidence="4 7" id="KW-0808">Transferase</keyword>
<dbReference type="InterPro" id="IPR007507">
    <property type="entry name" value="Glycos_transf_N"/>
</dbReference>
<dbReference type="EC" id="2.4.99.12" evidence="2 7"/>
<evidence type="ECO:0000256" key="7">
    <source>
        <dbReference type="RuleBase" id="RU365103"/>
    </source>
</evidence>
<evidence type="ECO:0000256" key="1">
    <source>
        <dbReference type="ARBA" id="ARBA00004713"/>
    </source>
</evidence>
<comment type="catalytic activity">
    <reaction evidence="6 7">
        <text>lipid IVA (E. coli) + CMP-3-deoxy-beta-D-manno-octulosonate = alpha-Kdo-(2-&gt;6)-lipid IVA (E. coli) + CMP + H(+)</text>
        <dbReference type="Rhea" id="RHEA:28066"/>
        <dbReference type="ChEBI" id="CHEBI:15378"/>
        <dbReference type="ChEBI" id="CHEBI:58603"/>
        <dbReference type="ChEBI" id="CHEBI:60364"/>
        <dbReference type="ChEBI" id="CHEBI:60377"/>
        <dbReference type="ChEBI" id="CHEBI:85987"/>
        <dbReference type="EC" id="2.4.99.12"/>
    </reaction>
</comment>
<dbReference type="PANTHER" id="PTHR42755:SF1">
    <property type="entry name" value="3-DEOXY-D-MANNO-OCTULOSONIC ACID TRANSFERASE, MITOCHONDRIAL-RELATED"/>
    <property type="match status" value="1"/>
</dbReference>
<proteinExistence type="inferred from homology"/>
<dbReference type="InterPro" id="IPR039901">
    <property type="entry name" value="Kdotransferase"/>
</dbReference>
<evidence type="ECO:0000256" key="2">
    <source>
        <dbReference type="ARBA" id="ARBA00012621"/>
    </source>
</evidence>
<comment type="similarity">
    <text evidence="7">Belongs to the glycosyltransferase group 1 family.</text>
</comment>
<protein>
    <recommendedName>
        <fullName evidence="3 7">3-deoxy-D-manno-octulosonic acid transferase</fullName>
        <shortName evidence="7">Kdo transferase</shortName>
        <ecNumber evidence="2 7">2.4.99.12</ecNumber>
    </recommendedName>
    <alternativeName>
        <fullName evidence="5 7">Lipid IV(A) 3-deoxy-D-manno-octulosonic acid transferase</fullName>
    </alternativeName>
</protein>
<evidence type="ECO:0000313" key="10">
    <source>
        <dbReference type="Proteomes" id="UP001629214"/>
    </source>
</evidence>
<dbReference type="SUPFAM" id="SSF53756">
    <property type="entry name" value="UDP-Glycosyltransferase/glycogen phosphorylase"/>
    <property type="match status" value="1"/>
</dbReference>
<organism evidence="9 10">
    <name type="scientific">Herbaspirillum rhizosphaerae</name>
    <dbReference type="NCBI Taxonomy" id="346179"/>
    <lineage>
        <taxon>Bacteria</taxon>
        <taxon>Pseudomonadati</taxon>
        <taxon>Pseudomonadota</taxon>
        <taxon>Betaproteobacteria</taxon>
        <taxon>Burkholderiales</taxon>
        <taxon>Oxalobacteraceae</taxon>
        <taxon>Herbaspirillum</taxon>
    </lineage>
</organism>
<dbReference type="EMBL" id="JAQQFR010000007">
    <property type="protein sequence ID" value="MFL9879102.1"/>
    <property type="molecule type" value="Genomic_DNA"/>
</dbReference>
<evidence type="ECO:0000256" key="4">
    <source>
        <dbReference type="ARBA" id="ARBA00022679"/>
    </source>
</evidence>
<reference evidence="9 10" key="1">
    <citation type="journal article" date="2024" name="Chem. Sci.">
        <title>Discovery of megapolipeptins by genome mining of a Burkholderiales bacteria collection.</title>
        <authorList>
            <person name="Paulo B.S."/>
            <person name="Recchia M.J.J."/>
            <person name="Lee S."/>
            <person name="Fergusson C.H."/>
            <person name="Romanowski S.B."/>
            <person name="Hernandez A."/>
            <person name="Krull N."/>
            <person name="Liu D.Y."/>
            <person name="Cavanagh H."/>
            <person name="Bos A."/>
            <person name="Gray C.A."/>
            <person name="Murphy B.T."/>
            <person name="Linington R.G."/>
            <person name="Eustaquio A.S."/>
        </authorList>
    </citation>
    <scope>NUCLEOTIDE SEQUENCE [LARGE SCALE GENOMIC DNA]</scope>
    <source>
        <strain evidence="9 10">RL21-008-BIB-B</strain>
    </source>
</reference>
<evidence type="ECO:0000313" key="9">
    <source>
        <dbReference type="EMBL" id="MFL9879102.1"/>
    </source>
</evidence>
<name>A0ABW8Z7U1_9BURK</name>
<dbReference type="PANTHER" id="PTHR42755">
    <property type="entry name" value="3-DEOXY-MANNO-OCTULOSONATE CYTIDYLYLTRANSFERASE"/>
    <property type="match status" value="1"/>
</dbReference>
<dbReference type="RefSeq" id="WP_408168103.1">
    <property type="nucleotide sequence ID" value="NZ_JAQQFR010000007.1"/>
</dbReference>
<sequence>MRLIYSALWWVGLPFVLLRLWRRGRKEPGYRQHIGERLGFYDQFSQRALPPLLWVHAVSVGETRAAQPLIDALLVTYPDHTILLTHMTATGRATGQQLFAHHGDRLVQSFFPYDTGWMCARFLRYFKPKISILMETEVWPNMVRQCRRHGVPVVLANARLSERSLRRGQRFGSILLEAASGIDCVAAQSDADAERLRLFGARNVHVTGSIKFDVEVPADMVALGEQWRRQFGERPILLCASTREGEERLILDALSNIVRRDFLTIIVPRHPQRFGEVAKMIVDYGFSMQRRSDLTDWLSAKDAEIVLGDSMGEMFAYYACCDVAFVGGSLLPLGGQNLIEACSLSKPVLVGPHTFNFQLISEQAIAAGGAIRVPDAETTLQTALSLFDNVDRKDAMVSAAKDFAKHHQGATRRTVSLIGKVLN</sequence>